<feature type="compositionally biased region" description="Polar residues" evidence="4">
    <location>
        <begin position="1068"/>
        <end position="1083"/>
    </location>
</feature>
<proteinExistence type="predicted"/>
<dbReference type="SUPFAM" id="SSF54695">
    <property type="entry name" value="POZ domain"/>
    <property type="match status" value="2"/>
</dbReference>
<gene>
    <name evidence="6" type="ORF">CEUTPL_LOCUS6937</name>
</gene>
<evidence type="ECO:0000256" key="3">
    <source>
        <dbReference type="PROSITE-ProRule" id="PRU00235"/>
    </source>
</evidence>
<evidence type="ECO:0000313" key="7">
    <source>
        <dbReference type="Proteomes" id="UP001152799"/>
    </source>
</evidence>
<dbReference type="Pfam" id="PF00651">
    <property type="entry name" value="BTB"/>
    <property type="match status" value="2"/>
</dbReference>
<feature type="domain" description="BTB" evidence="5">
    <location>
        <begin position="731"/>
        <end position="798"/>
    </location>
</feature>
<accession>A0A9N9QN76</accession>
<dbReference type="AlphaFoldDB" id="A0A9N9QN76"/>
<dbReference type="PROSITE" id="PS50012">
    <property type="entry name" value="RCC1_3"/>
    <property type="match status" value="4"/>
</dbReference>
<dbReference type="InterPro" id="IPR000408">
    <property type="entry name" value="Reg_chr_condens"/>
</dbReference>
<dbReference type="PROSITE" id="PS50088">
    <property type="entry name" value="ANK_REPEAT"/>
    <property type="match status" value="2"/>
</dbReference>
<dbReference type="SMART" id="SM00248">
    <property type="entry name" value="ANK"/>
    <property type="match status" value="2"/>
</dbReference>
<dbReference type="PANTHER" id="PTHR22872:SF2">
    <property type="entry name" value="INHIBITOR OF BRUTON TYROSINE KINASE"/>
    <property type="match status" value="1"/>
</dbReference>
<dbReference type="Gene3D" id="2.130.10.30">
    <property type="entry name" value="Regulator of chromosome condensation 1/beta-lactamase-inhibitor protein II"/>
    <property type="match status" value="1"/>
</dbReference>
<keyword evidence="2" id="KW-0040">ANK repeat</keyword>
<dbReference type="EMBL" id="OU892279">
    <property type="protein sequence ID" value="CAG9766352.1"/>
    <property type="molecule type" value="Genomic_DNA"/>
</dbReference>
<dbReference type="PANTHER" id="PTHR22872">
    <property type="entry name" value="BTK-BINDING PROTEIN-RELATED"/>
    <property type="match status" value="1"/>
</dbReference>
<feature type="repeat" description="RCC1" evidence="3">
    <location>
        <begin position="201"/>
        <end position="258"/>
    </location>
</feature>
<dbReference type="CDD" id="cd18500">
    <property type="entry name" value="BACK_IBtk"/>
    <property type="match status" value="1"/>
</dbReference>
<dbReference type="Gene3D" id="3.30.710.10">
    <property type="entry name" value="Potassium Channel Kv1.1, Chain A"/>
    <property type="match status" value="2"/>
</dbReference>
<feature type="region of interest" description="Disordered" evidence="4">
    <location>
        <begin position="930"/>
        <end position="955"/>
    </location>
</feature>
<dbReference type="PROSITE" id="PS50097">
    <property type="entry name" value="BTB"/>
    <property type="match status" value="2"/>
</dbReference>
<reference evidence="6" key="1">
    <citation type="submission" date="2022-01" db="EMBL/GenBank/DDBJ databases">
        <authorList>
            <person name="King R."/>
        </authorList>
    </citation>
    <scope>NUCLEOTIDE SEQUENCE</scope>
</reference>
<evidence type="ECO:0000256" key="4">
    <source>
        <dbReference type="SAM" id="MobiDB-lite"/>
    </source>
</evidence>
<feature type="region of interest" description="Disordered" evidence="4">
    <location>
        <begin position="1054"/>
        <end position="1087"/>
    </location>
</feature>
<evidence type="ECO:0000256" key="2">
    <source>
        <dbReference type="PROSITE-ProRule" id="PRU00023"/>
    </source>
</evidence>
<dbReference type="Pfam" id="PF12796">
    <property type="entry name" value="Ank_2"/>
    <property type="match status" value="1"/>
</dbReference>
<dbReference type="OrthoDB" id="1893551at2759"/>
<keyword evidence="1" id="KW-0677">Repeat</keyword>
<dbReference type="Proteomes" id="UP001152799">
    <property type="component" value="Chromosome 3"/>
</dbReference>
<dbReference type="PROSITE" id="PS50297">
    <property type="entry name" value="ANK_REP_REGION"/>
    <property type="match status" value="2"/>
</dbReference>
<evidence type="ECO:0000259" key="5">
    <source>
        <dbReference type="PROSITE" id="PS50097"/>
    </source>
</evidence>
<dbReference type="CDD" id="cd18186">
    <property type="entry name" value="BTB_POZ_ZBTB_KLHL-like"/>
    <property type="match status" value="1"/>
</dbReference>
<evidence type="ECO:0000313" key="6">
    <source>
        <dbReference type="EMBL" id="CAG9766352.1"/>
    </source>
</evidence>
<evidence type="ECO:0000256" key="1">
    <source>
        <dbReference type="ARBA" id="ARBA00022737"/>
    </source>
</evidence>
<feature type="repeat" description="RCC1" evidence="3">
    <location>
        <begin position="147"/>
        <end position="200"/>
    </location>
</feature>
<dbReference type="SMART" id="SM00225">
    <property type="entry name" value="BTB"/>
    <property type="match status" value="2"/>
</dbReference>
<keyword evidence="7" id="KW-1185">Reference proteome</keyword>
<dbReference type="InterPro" id="IPR009091">
    <property type="entry name" value="RCC1/BLIP-II"/>
</dbReference>
<feature type="domain" description="BTB" evidence="5">
    <location>
        <begin position="560"/>
        <end position="622"/>
    </location>
</feature>
<dbReference type="SUPFAM" id="SSF48403">
    <property type="entry name" value="Ankyrin repeat"/>
    <property type="match status" value="1"/>
</dbReference>
<feature type="repeat" description="ANK" evidence="2">
    <location>
        <begin position="55"/>
        <end position="88"/>
    </location>
</feature>
<protein>
    <recommendedName>
        <fullName evidence="5">BTB domain-containing protein</fullName>
    </recommendedName>
</protein>
<dbReference type="Pfam" id="PF00415">
    <property type="entry name" value="RCC1"/>
    <property type="match status" value="1"/>
</dbReference>
<dbReference type="InterPro" id="IPR051625">
    <property type="entry name" value="Signaling_Regulatory_Domain"/>
</dbReference>
<dbReference type="SUPFAM" id="SSF50985">
    <property type="entry name" value="RCC1/BLIP-II"/>
    <property type="match status" value="1"/>
</dbReference>
<name>A0A9N9QN76_9CUCU</name>
<organism evidence="6 7">
    <name type="scientific">Ceutorhynchus assimilis</name>
    <name type="common">cabbage seed weevil</name>
    <dbReference type="NCBI Taxonomy" id="467358"/>
    <lineage>
        <taxon>Eukaryota</taxon>
        <taxon>Metazoa</taxon>
        <taxon>Ecdysozoa</taxon>
        <taxon>Arthropoda</taxon>
        <taxon>Hexapoda</taxon>
        <taxon>Insecta</taxon>
        <taxon>Pterygota</taxon>
        <taxon>Neoptera</taxon>
        <taxon>Endopterygota</taxon>
        <taxon>Coleoptera</taxon>
        <taxon>Polyphaga</taxon>
        <taxon>Cucujiformia</taxon>
        <taxon>Curculionidae</taxon>
        <taxon>Ceutorhynchinae</taxon>
        <taxon>Ceutorhynchus</taxon>
    </lineage>
</organism>
<feature type="repeat" description="ANK" evidence="2">
    <location>
        <begin position="90"/>
        <end position="122"/>
    </location>
</feature>
<sequence length="1174" mass="133454">MSKQFPVPDCTPKCQSTVHGDLITAAITKRSISDKDLSSYLTHICHCCGSVKDSDGRTALHVAASCGRTALVSWLLKSCHANINARDKESGYTALHRSVFYGKIDTVVELIKLGASLTLQDSNGLSFLEHAMLDRYLPPNCYSCARGELFTWGSNSNMSLGSQLSRTIPETMDIFHKEYPNENVKQIFINQFHSVILTELGSVYSCGHGQGGRLGLGIQQFEVTPKVIKFPTSSKNSEAIKILCCSIARDHSLFLAATGELYSCGLNKHKVLGIAPPPDELLAPKPLKYLADMPSFVATGNYHSLIWNKSNLFTWGLNAGQLGHQLNNSQDDKYILTPKRVKCIKEQDQIKLVSASTGATVVYTEKGDVYVLHEYQCRKIASRQLNLVQITVIGGKLNHKLDEELSDKTRELKVAALTNTGNVCLWQENDPVLRRCIFSINRALNIKQMSFNINNLLFVTNDGEAFKGEAKPRKKKVVDTNKNATKSDFHKFLEKDECLLVKLEKIPRIHRGLSIQSDPKGLNFAIIQDRPYKYLSKYDVTESTMLENMFDLFTTAEDFGDVELKVNDTKFMAHKFILATKSHYFANLFKKNQQQFEFKGFNAQVFEEFLKYIYIGTTELIEIGELQNESLIRLCQKPQVEEKENDVIIDGNKSAFEYYSLKDKVTDNAEKKLDNPVRMLHEMAKRFEVIELQKILSNLDMVKTAVRLKRGGKQTKRGPIIFNKNLFPQLYDVEIHCKNDMVLRAHKCILVARLDYFCSMFSARWNRVEASKITMPFPKEVVEALLEFLYTDSLDRLEDRDVDQLFKIIILADQFFVTRLKDQCEIILSNMLTIKNTCQLLMFADIYNADSLKENCFEFIQQNMTPFLEMRLLDELDGHLLKELSDFYQVRRQLDCRVITPYSTAVTDQEISHISFTYPVDIKEMKEKQKSIGGSKKRVRAHKTSSSDKHVLSQSLESDSNLHNISFSSDIQEELSVSIEEIESPLANRVKAITIANKAVKYEEIEENFTVLRKKSENLSGSFVDSFEFPLLSSPPKSSGFGGQRTTKLDFKMKPVKLSQKQRKRLSSESNPVVTSPALTESPKNPWKILQDPISPINSPQNDNIEAIMSREKKQKENLVKITSKPLAFTQLEDKAIEELRKFYSVDIIEEELITIERASMGDVAVPVWVPKTR</sequence>
<dbReference type="InterPro" id="IPR000210">
    <property type="entry name" value="BTB/POZ_dom"/>
</dbReference>
<dbReference type="InterPro" id="IPR036770">
    <property type="entry name" value="Ankyrin_rpt-contain_sf"/>
</dbReference>
<dbReference type="InterPro" id="IPR011333">
    <property type="entry name" value="SKP1/BTB/POZ_sf"/>
</dbReference>
<dbReference type="InterPro" id="IPR002110">
    <property type="entry name" value="Ankyrin_rpt"/>
</dbReference>
<dbReference type="Gene3D" id="1.25.40.20">
    <property type="entry name" value="Ankyrin repeat-containing domain"/>
    <property type="match status" value="1"/>
</dbReference>
<feature type="repeat" description="RCC1" evidence="3">
    <location>
        <begin position="259"/>
        <end position="310"/>
    </location>
</feature>
<feature type="repeat" description="RCC1" evidence="3">
    <location>
        <begin position="310"/>
        <end position="366"/>
    </location>
</feature>